<keyword evidence="7" id="KW-0325">Glycoprotein</keyword>
<feature type="compositionally biased region" description="Polar residues" evidence="8">
    <location>
        <begin position="433"/>
        <end position="446"/>
    </location>
</feature>
<dbReference type="SUPFAM" id="SSF53850">
    <property type="entry name" value="Periplasmic binding protein-like II"/>
    <property type="match status" value="1"/>
</dbReference>
<evidence type="ECO:0000256" key="8">
    <source>
        <dbReference type="SAM" id="MobiDB-lite"/>
    </source>
</evidence>
<dbReference type="STRING" id="67767.A0A0J7NTL0"/>
<accession>A0A0J7NTL0</accession>
<dbReference type="GO" id="GO:0005886">
    <property type="term" value="C:plasma membrane"/>
    <property type="evidence" value="ECO:0007669"/>
    <property type="project" value="UniProtKB-SubCell"/>
</dbReference>
<evidence type="ECO:0000256" key="1">
    <source>
        <dbReference type="ARBA" id="ARBA00004651"/>
    </source>
</evidence>
<evidence type="ECO:0000256" key="4">
    <source>
        <dbReference type="ARBA" id="ARBA00022989"/>
    </source>
</evidence>
<dbReference type="Pfam" id="PF00134">
    <property type="entry name" value="Cyclin_N"/>
    <property type="match status" value="1"/>
</dbReference>
<gene>
    <name evidence="10" type="ORF">RF55_4005</name>
</gene>
<dbReference type="InterPro" id="IPR006671">
    <property type="entry name" value="Cyclin_N"/>
</dbReference>
<keyword evidence="3" id="KW-0812">Transmembrane</keyword>
<dbReference type="InterPro" id="IPR052192">
    <property type="entry name" value="Insect_Ionotropic_Sensory_Rcpt"/>
</dbReference>
<comment type="subcellular location">
    <subcellularLocation>
        <location evidence="1">Cell membrane</location>
        <topology evidence="1">Multi-pass membrane protein</topology>
    </subcellularLocation>
</comment>
<keyword evidence="2" id="KW-1003">Cell membrane</keyword>
<evidence type="ECO:0000256" key="3">
    <source>
        <dbReference type="ARBA" id="ARBA00022692"/>
    </source>
</evidence>
<evidence type="ECO:0000256" key="7">
    <source>
        <dbReference type="ARBA" id="ARBA00023180"/>
    </source>
</evidence>
<evidence type="ECO:0000256" key="2">
    <source>
        <dbReference type="ARBA" id="ARBA00022475"/>
    </source>
</evidence>
<evidence type="ECO:0000313" key="11">
    <source>
        <dbReference type="Proteomes" id="UP000036403"/>
    </source>
</evidence>
<dbReference type="EMBL" id="LBMM01001777">
    <property type="protein sequence ID" value="KMQ95760.1"/>
    <property type="molecule type" value="Genomic_DNA"/>
</dbReference>
<dbReference type="Gene3D" id="1.10.472.10">
    <property type="entry name" value="Cyclin-like"/>
    <property type="match status" value="1"/>
</dbReference>
<keyword evidence="5" id="KW-0472">Membrane</keyword>
<dbReference type="Gene3D" id="3.40.190.10">
    <property type="entry name" value="Periplasmic binding protein-like II"/>
    <property type="match status" value="3"/>
</dbReference>
<feature type="region of interest" description="Disordered" evidence="8">
    <location>
        <begin position="426"/>
        <end position="446"/>
    </location>
</feature>
<keyword evidence="4" id="KW-1133">Transmembrane helix</keyword>
<dbReference type="PaxDb" id="67767-A0A0J7NTL0"/>
<dbReference type="PANTHER" id="PTHR42643:SF30">
    <property type="entry name" value="IONOTROPIC RECEPTOR 40A-RELATED"/>
    <property type="match status" value="1"/>
</dbReference>
<evidence type="ECO:0000259" key="9">
    <source>
        <dbReference type="Pfam" id="PF00134"/>
    </source>
</evidence>
<name>A0A0J7NTL0_LASNI</name>
<reference evidence="10 11" key="1">
    <citation type="submission" date="2015-04" db="EMBL/GenBank/DDBJ databases">
        <title>Lasius niger genome sequencing.</title>
        <authorList>
            <person name="Konorov E.A."/>
            <person name="Nikitin M.A."/>
            <person name="Kirill M.V."/>
            <person name="Chang P."/>
        </authorList>
    </citation>
    <scope>NUCLEOTIDE SEQUENCE [LARGE SCALE GENOMIC DNA]</scope>
    <source>
        <tissue evidence="10">Whole</tissue>
    </source>
</reference>
<keyword evidence="6 10" id="KW-0675">Receptor</keyword>
<evidence type="ECO:0000256" key="5">
    <source>
        <dbReference type="ARBA" id="ARBA00023136"/>
    </source>
</evidence>
<dbReference type="OrthoDB" id="5590282at2759"/>
<dbReference type="Proteomes" id="UP000036403">
    <property type="component" value="Unassembled WGS sequence"/>
</dbReference>
<keyword evidence="11" id="KW-1185">Reference proteome</keyword>
<organism evidence="10 11">
    <name type="scientific">Lasius niger</name>
    <name type="common">Black garden ant</name>
    <dbReference type="NCBI Taxonomy" id="67767"/>
    <lineage>
        <taxon>Eukaryota</taxon>
        <taxon>Metazoa</taxon>
        <taxon>Ecdysozoa</taxon>
        <taxon>Arthropoda</taxon>
        <taxon>Hexapoda</taxon>
        <taxon>Insecta</taxon>
        <taxon>Pterygota</taxon>
        <taxon>Neoptera</taxon>
        <taxon>Endopterygota</taxon>
        <taxon>Hymenoptera</taxon>
        <taxon>Apocrita</taxon>
        <taxon>Aculeata</taxon>
        <taxon>Formicoidea</taxon>
        <taxon>Formicidae</taxon>
        <taxon>Formicinae</taxon>
        <taxon>Lasius</taxon>
        <taxon>Lasius</taxon>
    </lineage>
</organism>
<comment type="caution">
    <text evidence="10">The sequence shown here is derived from an EMBL/GenBank/DDBJ whole genome shotgun (WGS) entry which is preliminary data.</text>
</comment>
<proteinExistence type="predicted"/>
<dbReference type="SUPFAM" id="SSF47954">
    <property type="entry name" value="Cyclin-like"/>
    <property type="match status" value="1"/>
</dbReference>
<sequence length="829" mass="94748">MMSYPTWLVFFDNETNLEDFFFNVYVPFDCKFMVAQSSINETGKEIITEVYQIHKDKELRSNQFGVWDAERGLEGPSHGLYQRRNDLFGQNLRVASLQDPPVSLFERNEQNEITGISGFFGEIILLLQEELNCTFTYKEAGSWGMCLPNGTCTGAVGMLKNDEIDFAASEFMMTKQRLDYRTTDKVMSQVFDKLIRKETIAKKLPTSYMEGLERVCREDKYAFVTLDNMAALLQQKVNCKLEPLDVITPTTIAMTLQRNSPYRGIINAHILLLKDSGILQRLLETQWSVQLGAIMSANILRLECHVSVDKENMYLDVQNNKSSGKNDCKNKKGLLVNAENPMANRTVLVKKTCSDKTHFKIYCDDNNENFRSRSRVRKNTCKIRTRQNSETTEKPCTSTTKVEKKKIASPDLNAVLCRARSSSNYRNRVPVDNKNNMSNKVSQRSCSESRKILPKYTQCVAAVSPHTHVLKSKHLSAEVKKRTLTSIEMWKDKMRKPYTGTVPKNLAGKYPNALSVDKVHTKIKQQKSAEYTKVLPQSSSNLQSKIDRIKQDENIKVSTFSWGNVIKHLPSEAVPILQNNNLLNARIDNNTGTNDIAENAQFNIALEVSSTTSATPLDGPANLPLTPTKVRYVKREVMCKLSTNIEVPDDIHPYEYDYLDDVPHMERQREDNAPKLSSRFLKENVNANQRRVVVGYLIRLGVLCEYSSNIIYQTVKLFDIAIDRILVETDNIQLLALACLWITLKREITSAKIPSVTTILQLAKELYIDREQDLLMYEEKILLAVKFNLRFADPFSLLCYYIVDVTRNNKYNIHSNDTSLIYFCGSYLV</sequence>
<dbReference type="PANTHER" id="PTHR42643">
    <property type="entry name" value="IONOTROPIC RECEPTOR 20A-RELATED"/>
    <property type="match status" value="1"/>
</dbReference>
<protein>
    <submittedName>
        <fullName evidence="10">Glutamate receptor-like protein</fullName>
    </submittedName>
</protein>
<dbReference type="InterPro" id="IPR036915">
    <property type="entry name" value="Cyclin-like_sf"/>
</dbReference>
<feature type="domain" description="Cyclin N-terminal" evidence="9">
    <location>
        <begin position="668"/>
        <end position="790"/>
    </location>
</feature>
<evidence type="ECO:0000256" key="6">
    <source>
        <dbReference type="ARBA" id="ARBA00023170"/>
    </source>
</evidence>
<evidence type="ECO:0000313" key="10">
    <source>
        <dbReference type="EMBL" id="KMQ95760.1"/>
    </source>
</evidence>
<dbReference type="AlphaFoldDB" id="A0A0J7NTL0"/>